<dbReference type="Proteomes" id="UP000034213">
    <property type="component" value="Unassembled WGS sequence"/>
</dbReference>
<feature type="region of interest" description="Disordered" evidence="1">
    <location>
        <begin position="1"/>
        <end position="32"/>
    </location>
</feature>
<evidence type="ECO:0000313" key="2">
    <source>
        <dbReference type="EMBL" id="KKS79748.1"/>
    </source>
</evidence>
<sequence length="498" mass="56410">MPDIFKEFTPNDSGEQKASASVPAEGKPGNDLQDFIRRNLPDGERIAEYVKTCPLAELGQIAEAVWQVSGGENSADNSLLWKIVDKYYGSDPALEHDERKSSQQWVRKAPAFSVAKAAMRTFSEKDKQSVDKEAEEQVVKYLKSGYQSRYPELNRTRVSLLLAALDLSQDKSRPRGKEEWQNFIADIFEPEIADLRESLAKIAEAGIKAELPPVWPALEAAQGKINIYMAEVGNIGGNEAVSEVCHDLGHINKAQREVYDINERWKRVRDLVELREEKGWDKVIAEGFDMIESSDPAYDGYNLVRLFRSQKREIEATLQEKKELEGQTAVKYWTFWEELARQELERVETNKPVIEEGLKQKDRWAGLGKINALSTTRKEITRGMNEAERNYLVVKRVTTGVMTLAEVVSGGKSETAIDKASATAAIEQMEKFLMERRADFAECDLGEELSYLIGISLDKYKFYKVKSVEGVAEKISQALEFFQKKLKDLNEKDVEGSK</sequence>
<gene>
    <name evidence="2" type="ORF">UV54_C0029G0007</name>
</gene>
<name>A0A0G1EYN9_9BACT</name>
<organism evidence="2 3">
    <name type="scientific">Candidatus Beckwithbacteria bacterium GW2011_GWA2_43_10</name>
    <dbReference type="NCBI Taxonomy" id="1618369"/>
    <lineage>
        <taxon>Bacteria</taxon>
        <taxon>Candidatus Beckwithiibacteriota</taxon>
    </lineage>
</organism>
<dbReference type="EMBL" id="LCEW01000029">
    <property type="protein sequence ID" value="KKS79748.1"/>
    <property type="molecule type" value="Genomic_DNA"/>
</dbReference>
<dbReference type="STRING" id="1618369.UV54_C0029G0007"/>
<evidence type="ECO:0000256" key="1">
    <source>
        <dbReference type="SAM" id="MobiDB-lite"/>
    </source>
</evidence>
<accession>A0A0G1EYN9</accession>
<reference evidence="2 3" key="1">
    <citation type="journal article" date="2015" name="Nature">
        <title>rRNA introns, odd ribosomes, and small enigmatic genomes across a large radiation of phyla.</title>
        <authorList>
            <person name="Brown C.T."/>
            <person name="Hug L.A."/>
            <person name="Thomas B.C."/>
            <person name="Sharon I."/>
            <person name="Castelle C.J."/>
            <person name="Singh A."/>
            <person name="Wilkins M.J."/>
            <person name="Williams K.H."/>
            <person name="Banfield J.F."/>
        </authorList>
    </citation>
    <scope>NUCLEOTIDE SEQUENCE [LARGE SCALE GENOMIC DNA]</scope>
</reference>
<dbReference type="AlphaFoldDB" id="A0A0G1EYN9"/>
<comment type="caution">
    <text evidence="2">The sequence shown here is derived from an EMBL/GenBank/DDBJ whole genome shotgun (WGS) entry which is preliminary data.</text>
</comment>
<feature type="compositionally biased region" description="Polar residues" evidence="1">
    <location>
        <begin position="10"/>
        <end position="19"/>
    </location>
</feature>
<proteinExistence type="predicted"/>
<evidence type="ECO:0000313" key="3">
    <source>
        <dbReference type="Proteomes" id="UP000034213"/>
    </source>
</evidence>
<protein>
    <submittedName>
        <fullName evidence="2">Uncharacterized protein</fullName>
    </submittedName>
</protein>